<keyword evidence="3 6" id="KW-0963">Cytoplasm</keyword>
<dbReference type="EC" id="5.4.99.62" evidence="2 6"/>
<keyword evidence="8" id="KW-1185">Reference proteome</keyword>
<evidence type="ECO:0000256" key="1">
    <source>
        <dbReference type="ARBA" id="ARBA00000223"/>
    </source>
</evidence>
<gene>
    <name evidence="6 7" type="primary">rbsD</name>
    <name evidence="7" type="ORF">ACFSUO_14150</name>
</gene>
<proteinExistence type="inferred from homology"/>
<dbReference type="HAMAP" id="MF_01661">
    <property type="entry name" value="D_rib_pyranase"/>
    <property type="match status" value="1"/>
</dbReference>
<dbReference type="SUPFAM" id="SSF102546">
    <property type="entry name" value="RbsD-like"/>
    <property type="match status" value="1"/>
</dbReference>
<keyword evidence="4 6" id="KW-0413">Isomerase</keyword>
<comment type="subcellular location">
    <subcellularLocation>
        <location evidence="6">Cytoplasm</location>
    </subcellularLocation>
</comment>
<feature type="active site" description="Proton donor" evidence="6">
    <location>
        <position position="20"/>
    </location>
</feature>
<keyword evidence="5 6" id="KW-0119">Carbohydrate metabolism</keyword>
<evidence type="ECO:0000256" key="4">
    <source>
        <dbReference type="ARBA" id="ARBA00023235"/>
    </source>
</evidence>
<dbReference type="InterPro" id="IPR007721">
    <property type="entry name" value="RbsD_FucU"/>
</dbReference>
<dbReference type="EMBL" id="JBHUNA010000038">
    <property type="protein sequence ID" value="MFD2762097.1"/>
    <property type="molecule type" value="Genomic_DNA"/>
</dbReference>
<comment type="catalytic activity">
    <reaction evidence="1 6">
        <text>beta-D-ribopyranose = beta-D-ribofuranose</text>
        <dbReference type="Rhea" id="RHEA:25432"/>
        <dbReference type="ChEBI" id="CHEBI:27476"/>
        <dbReference type="ChEBI" id="CHEBI:47002"/>
        <dbReference type="EC" id="5.4.99.62"/>
    </reaction>
</comment>
<comment type="subunit">
    <text evidence="6">Homodecamer.</text>
</comment>
<feature type="binding site" evidence="6">
    <location>
        <position position="98"/>
    </location>
    <ligand>
        <name>substrate</name>
    </ligand>
</feature>
<evidence type="ECO:0000313" key="8">
    <source>
        <dbReference type="Proteomes" id="UP001597502"/>
    </source>
</evidence>
<dbReference type="PANTHER" id="PTHR37831">
    <property type="entry name" value="D-RIBOSE PYRANASE"/>
    <property type="match status" value="1"/>
</dbReference>
<organism evidence="7 8">
    <name type="scientific">Lentibacillus juripiscarius</name>
    <dbReference type="NCBI Taxonomy" id="257446"/>
    <lineage>
        <taxon>Bacteria</taxon>
        <taxon>Bacillati</taxon>
        <taxon>Bacillota</taxon>
        <taxon>Bacilli</taxon>
        <taxon>Bacillales</taxon>
        <taxon>Bacillaceae</taxon>
        <taxon>Lentibacillus</taxon>
    </lineage>
</organism>
<dbReference type="PANTHER" id="PTHR37831:SF1">
    <property type="entry name" value="D-RIBOSE PYRANASE"/>
    <property type="match status" value="1"/>
</dbReference>
<dbReference type="InterPro" id="IPR023064">
    <property type="entry name" value="D-ribose_pyranase"/>
</dbReference>
<evidence type="ECO:0000256" key="2">
    <source>
        <dbReference type="ARBA" id="ARBA00012862"/>
    </source>
</evidence>
<comment type="caution">
    <text evidence="7">The sequence shown here is derived from an EMBL/GenBank/DDBJ whole genome shotgun (WGS) entry which is preliminary data.</text>
</comment>
<evidence type="ECO:0000256" key="5">
    <source>
        <dbReference type="ARBA" id="ARBA00023277"/>
    </source>
</evidence>
<dbReference type="Gene3D" id="3.40.1650.10">
    <property type="entry name" value="RbsD-like domain"/>
    <property type="match status" value="1"/>
</dbReference>
<reference evidence="8" key="1">
    <citation type="journal article" date="2019" name="Int. J. Syst. Evol. Microbiol.">
        <title>The Global Catalogue of Microorganisms (GCM) 10K type strain sequencing project: providing services to taxonomists for standard genome sequencing and annotation.</title>
        <authorList>
            <consortium name="The Broad Institute Genomics Platform"/>
            <consortium name="The Broad Institute Genome Sequencing Center for Infectious Disease"/>
            <person name="Wu L."/>
            <person name="Ma J."/>
        </authorList>
    </citation>
    <scope>NUCLEOTIDE SEQUENCE [LARGE SCALE GENOMIC DNA]</scope>
    <source>
        <strain evidence="8">TISTR 1535</strain>
    </source>
</reference>
<dbReference type="Proteomes" id="UP001597502">
    <property type="component" value="Unassembled WGS sequence"/>
</dbReference>
<accession>A0ABW5VBQ7</accession>
<dbReference type="RefSeq" id="WP_382395265.1">
    <property type="nucleotide sequence ID" value="NZ_JBHUNA010000038.1"/>
</dbReference>
<dbReference type="GO" id="GO:0062193">
    <property type="term" value="F:D-ribose pyranase activity"/>
    <property type="evidence" value="ECO:0007669"/>
    <property type="project" value="UniProtKB-EC"/>
</dbReference>
<comment type="similarity">
    <text evidence="6">Belongs to the RbsD / FucU family. RbsD subfamily.</text>
</comment>
<dbReference type="InterPro" id="IPR023750">
    <property type="entry name" value="RbsD-like_sf"/>
</dbReference>
<comment type="pathway">
    <text evidence="6">Carbohydrate metabolism; D-ribose degradation; D-ribose 5-phosphate from beta-D-ribopyranose: step 1/2.</text>
</comment>
<evidence type="ECO:0000256" key="6">
    <source>
        <dbReference type="HAMAP-Rule" id="MF_01661"/>
    </source>
</evidence>
<sequence length="131" mass="14318">MKKTGPLNRDIASVLARMGHTDTIMIADCGLPIPEHTPCIDLSLKLGTPSFLEVLMTISEHMAVEELTLAEEVKLSNSPVHNKLTAYFHDVPIRYIGHKDLKRSANDAKAVIRTGEASPYANAIVHSGVIF</sequence>
<evidence type="ECO:0000256" key="3">
    <source>
        <dbReference type="ARBA" id="ARBA00022490"/>
    </source>
</evidence>
<evidence type="ECO:0000313" key="7">
    <source>
        <dbReference type="EMBL" id="MFD2762097.1"/>
    </source>
</evidence>
<feature type="binding site" evidence="6">
    <location>
        <position position="28"/>
    </location>
    <ligand>
        <name>substrate</name>
    </ligand>
</feature>
<protein>
    <recommendedName>
        <fullName evidence="2 6">D-ribose pyranase</fullName>
        <ecNumber evidence="2 6">5.4.99.62</ecNumber>
    </recommendedName>
</protein>
<dbReference type="Pfam" id="PF05025">
    <property type="entry name" value="RbsD_FucU"/>
    <property type="match status" value="1"/>
</dbReference>
<dbReference type="NCBIfam" id="NF008761">
    <property type="entry name" value="PRK11797.1"/>
    <property type="match status" value="1"/>
</dbReference>
<name>A0ABW5VBQ7_9BACI</name>
<comment type="function">
    <text evidence="6">Catalyzes the interconversion of beta-pyran and beta-furan forms of D-ribose.</text>
</comment>
<feature type="binding site" evidence="6">
    <location>
        <begin position="120"/>
        <end position="122"/>
    </location>
    <ligand>
        <name>substrate</name>
    </ligand>
</feature>